<evidence type="ECO:0000313" key="5">
    <source>
        <dbReference type="EMBL" id="KAG9228029.1"/>
    </source>
</evidence>
<proteinExistence type="predicted"/>
<dbReference type="PANTHER" id="PTHR24198">
    <property type="entry name" value="ANKYRIN REPEAT AND PROTEIN KINASE DOMAIN-CONTAINING PROTEIN"/>
    <property type="match status" value="1"/>
</dbReference>
<dbReference type="OrthoDB" id="3516249at2759"/>
<feature type="region of interest" description="Disordered" evidence="4">
    <location>
        <begin position="215"/>
        <end position="261"/>
    </location>
</feature>
<feature type="repeat" description="ANK" evidence="3">
    <location>
        <begin position="609"/>
        <end position="641"/>
    </location>
</feature>
<sequence>MDPLSAAASAIAVATLAAKTCSAFARLRAICKTLPGRLHALNNEVTDIEVVCYQVATVVEHRASSPLVGTDGPHSHLQIRQLLNQATTKLTELRTLIDRIATASERAKAPLFAIQAWKKEQDRLLALQEDIKTVKCTLNIMLGASNSQDMTRIRLHIEDLSTMTSQSAQDQAVMKDEFIETLSRHQEGLKESVSEVASQVDERIGRVEELLRAQSERFRDSQSTQLAPYYKAPPPYMRRRSSEGSIKGGGSPPKPRAESMGVRVTQHITTCTRGCPCACHKQRRSSTPALLERIIGQIFVDYAGLPIFSQKCNIPTCTKGQSPHVRMEYWFPVGFVWSQIVHLQIAYFQNAGPQMQLNFLRRVPDSAPCIDFALFGNIDGLKDLFARGLASPRDVSSTRGYSVLRWALYGKQWNTCKFLVNAGADPDYRPISPHDNNPRNKAFDFILQGFLSKEEVETLGCLTAGSDWVEDQNFTVLHKIVTGLSFQSLDEALVLYQDDIDAVDALGRTPLTWAAARGDEKAVATLLSYGADPNTLDIQWTGPVSYAAERGHVVCVRLLLETGACPDPIIPGGLKIGSPLNCAARNSTDALVLKTLLDFGADVDASGVDGKTPLMHVSRTDNASFATLLLEYGADINAADITSHTPLTTAITYNSHNVLQLLLDRWSEYSSCPRLRGPHLLETAAVFADLETLKILVATDHFRLKYDKDYILANSANRVQDRYDVDDQILATFEDLVSVISDIPEMAESGLSRLEAGLLMYKDSPLVKNSMSELWSDNSSEASFKDAMESSLI</sequence>
<evidence type="ECO:0000313" key="6">
    <source>
        <dbReference type="Proteomes" id="UP000824998"/>
    </source>
</evidence>
<reference evidence="5" key="1">
    <citation type="journal article" date="2021" name="IMA Fungus">
        <title>Genomic characterization of three marine fungi, including Emericellopsis atlantica sp. nov. with signatures of a generalist lifestyle and marine biomass degradation.</title>
        <authorList>
            <person name="Hagestad O.C."/>
            <person name="Hou L."/>
            <person name="Andersen J.H."/>
            <person name="Hansen E.H."/>
            <person name="Altermark B."/>
            <person name="Li C."/>
            <person name="Kuhnert E."/>
            <person name="Cox R.J."/>
            <person name="Crous P.W."/>
            <person name="Spatafora J.W."/>
            <person name="Lail K."/>
            <person name="Amirebrahimi M."/>
            <person name="Lipzen A."/>
            <person name="Pangilinan J."/>
            <person name="Andreopoulos W."/>
            <person name="Hayes R.D."/>
            <person name="Ng V."/>
            <person name="Grigoriev I.V."/>
            <person name="Jackson S.A."/>
            <person name="Sutton T.D.S."/>
            <person name="Dobson A.D.W."/>
            <person name="Rama T."/>
        </authorList>
    </citation>
    <scope>NUCLEOTIDE SEQUENCE</scope>
    <source>
        <strain evidence="5">TRa018bII</strain>
    </source>
</reference>
<dbReference type="Proteomes" id="UP000824998">
    <property type="component" value="Unassembled WGS sequence"/>
</dbReference>
<organism evidence="5 6">
    <name type="scientific">Amylocarpus encephaloides</name>
    <dbReference type="NCBI Taxonomy" id="45428"/>
    <lineage>
        <taxon>Eukaryota</taxon>
        <taxon>Fungi</taxon>
        <taxon>Dikarya</taxon>
        <taxon>Ascomycota</taxon>
        <taxon>Pezizomycotina</taxon>
        <taxon>Leotiomycetes</taxon>
        <taxon>Helotiales</taxon>
        <taxon>Helotiales incertae sedis</taxon>
        <taxon>Amylocarpus</taxon>
    </lineage>
</organism>
<evidence type="ECO:0000256" key="3">
    <source>
        <dbReference type="PROSITE-ProRule" id="PRU00023"/>
    </source>
</evidence>
<dbReference type="InterPro" id="IPR002110">
    <property type="entry name" value="Ankyrin_rpt"/>
</dbReference>
<keyword evidence="6" id="KW-1185">Reference proteome</keyword>
<dbReference type="EMBL" id="MU252171">
    <property type="protein sequence ID" value="KAG9228029.1"/>
    <property type="molecule type" value="Genomic_DNA"/>
</dbReference>
<dbReference type="SUPFAM" id="SSF48403">
    <property type="entry name" value="Ankyrin repeat"/>
    <property type="match status" value="1"/>
</dbReference>
<evidence type="ECO:0000256" key="4">
    <source>
        <dbReference type="SAM" id="MobiDB-lite"/>
    </source>
</evidence>
<dbReference type="Pfam" id="PF12796">
    <property type="entry name" value="Ank_2"/>
    <property type="match status" value="2"/>
</dbReference>
<dbReference type="PROSITE" id="PS50088">
    <property type="entry name" value="ANK_REPEAT"/>
    <property type="match status" value="2"/>
</dbReference>
<evidence type="ECO:0000256" key="1">
    <source>
        <dbReference type="ARBA" id="ARBA00022737"/>
    </source>
</evidence>
<keyword evidence="1" id="KW-0677">Repeat</keyword>
<comment type="caution">
    <text evidence="5">The sequence shown here is derived from an EMBL/GenBank/DDBJ whole genome shotgun (WGS) entry which is preliminary data.</text>
</comment>
<protein>
    <submittedName>
        <fullName evidence="5">Ankyrin repeat-containing protein-like protein</fullName>
    </submittedName>
</protein>
<feature type="repeat" description="ANK" evidence="3">
    <location>
        <begin position="506"/>
        <end position="538"/>
    </location>
</feature>
<keyword evidence="2 3" id="KW-0040">ANK repeat</keyword>
<dbReference type="PANTHER" id="PTHR24198:SF165">
    <property type="entry name" value="ANKYRIN REPEAT-CONTAINING PROTEIN-RELATED"/>
    <property type="match status" value="1"/>
</dbReference>
<dbReference type="SMART" id="SM00248">
    <property type="entry name" value="ANK"/>
    <property type="match status" value="6"/>
</dbReference>
<evidence type="ECO:0000256" key="2">
    <source>
        <dbReference type="ARBA" id="ARBA00023043"/>
    </source>
</evidence>
<dbReference type="AlphaFoldDB" id="A0A9P8BYX3"/>
<dbReference type="PROSITE" id="PS50297">
    <property type="entry name" value="ANK_REP_REGION"/>
    <property type="match status" value="2"/>
</dbReference>
<accession>A0A9P8BYX3</accession>
<dbReference type="InterPro" id="IPR036770">
    <property type="entry name" value="Ankyrin_rpt-contain_sf"/>
</dbReference>
<gene>
    <name evidence="5" type="ORF">BJ875DRAFT_278240</name>
</gene>
<name>A0A9P8BYX3_9HELO</name>
<dbReference type="Gene3D" id="1.25.40.20">
    <property type="entry name" value="Ankyrin repeat-containing domain"/>
    <property type="match status" value="2"/>
</dbReference>